<feature type="compositionally biased region" description="Basic and acidic residues" evidence="1">
    <location>
        <begin position="295"/>
        <end position="311"/>
    </location>
</feature>
<evidence type="ECO:0000313" key="4">
    <source>
        <dbReference type="Proteomes" id="UP001596303"/>
    </source>
</evidence>
<proteinExistence type="predicted"/>
<feature type="region of interest" description="Disordered" evidence="1">
    <location>
        <begin position="485"/>
        <end position="506"/>
    </location>
</feature>
<dbReference type="InterPro" id="IPR005094">
    <property type="entry name" value="Endonuclease_MobA/VirD2"/>
</dbReference>
<gene>
    <name evidence="3" type="ORF">ACFQDM_15555</name>
</gene>
<protein>
    <submittedName>
        <fullName evidence="3">Relaxase/mobilization nuclease domain-containing protein</fullName>
    </submittedName>
</protein>
<feature type="domain" description="MobA/VirD2-like nuclease" evidence="2">
    <location>
        <begin position="41"/>
        <end position="137"/>
    </location>
</feature>
<accession>A0ABW1SD70</accession>
<comment type="caution">
    <text evidence="3">The sequence shown here is derived from an EMBL/GenBank/DDBJ whole genome shotgun (WGS) entry which is preliminary data.</text>
</comment>
<evidence type="ECO:0000256" key="1">
    <source>
        <dbReference type="SAM" id="MobiDB-lite"/>
    </source>
</evidence>
<dbReference type="Pfam" id="PF03432">
    <property type="entry name" value="Relaxase"/>
    <property type="match status" value="1"/>
</dbReference>
<keyword evidence="4" id="KW-1185">Reference proteome</keyword>
<feature type="compositionally biased region" description="Basic and acidic residues" evidence="1">
    <location>
        <begin position="351"/>
        <end position="371"/>
    </location>
</feature>
<feature type="region of interest" description="Disordered" evidence="1">
    <location>
        <begin position="346"/>
        <end position="372"/>
    </location>
</feature>
<dbReference type="EMBL" id="JBHSSW010000040">
    <property type="protein sequence ID" value="MFC6199500.1"/>
    <property type="molecule type" value="Genomic_DNA"/>
</dbReference>
<dbReference type="RefSeq" id="WP_377380591.1">
    <property type="nucleotide sequence ID" value="NZ_JBHSSW010000040.1"/>
</dbReference>
<evidence type="ECO:0000259" key="2">
    <source>
        <dbReference type="Pfam" id="PF03432"/>
    </source>
</evidence>
<sequence length="506" mass="56704">RRMSGLLMLIKFTSGGRGGGAEIAAYLTAADREGRGHAPPEVVRGDMERTRELIDSIERKWSYTHGVLSFALEDAPSKDQQQEAMDAFERLAFAGMDPEQYDITWVRHQHTEGGRVELHFVTPRMELTTGKALNVAPPGWERSYAPLRDALNWSQGWARPDDTERATELHRAPERADEGFRLREGREGIHAYLTALVEAERVTDRKSMVLALQEAGLQVPRQGKDYLTVHDPESGEKFRMKGRIYEKEWTYDRELDRAVATAAVQPDGRDRGIDLGRADAAREQLEATIRSRAAHHAERYPRHEPDDGRRVGDRTLDRALVVGGVDRDLAGDRGLVSLALDEPRAGPVSDLQERGAELPDAARGDRTDDLPRGAAVSVPQTAEWDLSHEPTDSLRAGAARTIRNIGEHLRDLARSVRGHIEAVADLVRDRPKPPGLDRAEAERDRAFSGAVAAVLQHSDRANYELGATGERVAQRTVTLVEERKAHEWEQEWEARRERDRGHDYGL</sequence>
<feature type="non-terminal residue" evidence="3">
    <location>
        <position position="1"/>
    </location>
</feature>
<name>A0ABW1SD70_9PROT</name>
<evidence type="ECO:0000313" key="3">
    <source>
        <dbReference type="EMBL" id="MFC6199500.1"/>
    </source>
</evidence>
<organism evidence="3 4">
    <name type="scientific">Ponticaulis profundi</name>
    <dbReference type="NCBI Taxonomy" id="2665222"/>
    <lineage>
        <taxon>Bacteria</taxon>
        <taxon>Pseudomonadati</taxon>
        <taxon>Pseudomonadota</taxon>
        <taxon>Alphaproteobacteria</taxon>
        <taxon>Hyphomonadales</taxon>
        <taxon>Hyphomonadaceae</taxon>
        <taxon>Ponticaulis</taxon>
    </lineage>
</organism>
<feature type="region of interest" description="Disordered" evidence="1">
    <location>
        <begin position="292"/>
        <end position="311"/>
    </location>
</feature>
<dbReference type="Proteomes" id="UP001596303">
    <property type="component" value="Unassembled WGS sequence"/>
</dbReference>
<reference evidence="4" key="1">
    <citation type="journal article" date="2019" name="Int. J. Syst. Evol. Microbiol.">
        <title>The Global Catalogue of Microorganisms (GCM) 10K type strain sequencing project: providing services to taxonomists for standard genome sequencing and annotation.</title>
        <authorList>
            <consortium name="The Broad Institute Genomics Platform"/>
            <consortium name="The Broad Institute Genome Sequencing Center for Infectious Disease"/>
            <person name="Wu L."/>
            <person name="Ma J."/>
        </authorList>
    </citation>
    <scope>NUCLEOTIDE SEQUENCE [LARGE SCALE GENOMIC DNA]</scope>
    <source>
        <strain evidence="4">CGMCC-1.15741</strain>
    </source>
</reference>